<sequence length="196" mass="22040">MIDAGTSFYIDKTLYNGRPANSSDRLAKELCTYDLLDRLQIPYQRLDHAPLPTIDACREVDSILNIDICKNLFLCNAKKTEFYLLLLPGKKKFRTASLSKQIGSSRLSFADHDFMIQFLNITPGSVSVLGLMNDKDNKVQLLIDKDVLSNEFFGCHPCINTSSLKMKTADLINRILPAINHSFIQVDLPGEPDSIQ</sequence>
<dbReference type="InterPro" id="IPR036754">
    <property type="entry name" value="YbaK/aa-tRNA-synt-asso_dom_sf"/>
</dbReference>
<keyword evidence="6" id="KW-1185">Reference proteome</keyword>
<evidence type="ECO:0000313" key="6">
    <source>
        <dbReference type="Proteomes" id="UP001419084"/>
    </source>
</evidence>
<dbReference type="CDD" id="cd04335">
    <property type="entry name" value="PrdX_deacylase"/>
    <property type="match status" value="1"/>
</dbReference>
<dbReference type="Proteomes" id="UP000260680">
    <property type="component" value="Unassembled WGS sequence"/>
</dbReference>
<comment type="similarity">
    <text evidence="1">Belongs to the PRORSD1 family.</text>
</comment>
<evidence type="ECO:0000313" key="3">
    <source>
        <dbReference type="EMBL" id="GLB31677.1"/>
    </source>
</evidence>
<dbReference type="SUPFAM" id="SSF55826">
    <property type="entry name" value="YbaK/ProRS associated domain"/>
    <property type="match status" value="1"/>
</dbReference>
<accession>A0A3E2N9G1</accession>
<evidence type="ECO:0000313" key="4">
    <source>
        <dbReference type="EMBL" id="RFZ77560.1"/>
    </source>
</evidence>
<protein>
    <submittedName>
        <fullName evidence="3">Proline--tRNA ligase</fullName>
    </submittedName>
    <submittedName>
        <fullName evidence="4">Prolyl-tRNA synthetase associated domain-containing protein</fullName>
    </submittedName>
</protein>
<dbReference type="EMBL" id="QOHO01000058">
    <property type="protein sequence ID" value="RFZ77560.1"/>
    <property type="molecule type" value="Genomic_DNA"/>
</dbReference>
<dbReference type="GO" id="GO:0002161">
    <property type="term" value="F:aminoacyl-tRNA deacylase activity"/>
    <property type="evidence" value="ECO:0007669"/>
    <property type="project" value="InterPro"/>
</dbReference>
<evidence type="ECO:0000313" key="5">
    <source>
        <dbReference type="Proteomes" id="UP000260680"/>
    </source>
</evidence>
<reference evidence="3 6" key="2">
    <citation type="journal article" date="2024" name="Int. J. Syst. Evol. Microbiol.">
        <title>Lacrimispora brassicae sp. nov. isolated from fermented cabbage, and proposal of Clostridium indicum Gundawar et al. 2019 and Clostridium methoxybenzovorans Mechichi et al. 1999 as heterotypic synonyms of Lacrimispora amygdalina (Parshina et al. 2003) Haas and Blanchard 2020 and Lacrimispora indolis (McClung and McCoy 1957) Haas and Blanchard 2020, respectively.</title>
        <authorList>
            <person name="Kobayashi H."/>
            <person name="Tanizawa Y."/>
            <person name="Sakamoto M."/>
            <person name="Ohkuma M."/>
            <person name="Tohno M."/>
        </authorList>
    </citation>
    <scope>NUCLEOTIDE SEQUENCE [LARGE SCALE GENOMIC DNA]</scope>
    <source>
        <strain evidence="3 6">DSM 12857</strain>
    </source>
</reference>
<dbReference type="PANTHER" id="PTHR31423:SF3">
    <property type="entry name" value="PROLYL-TRNA SYNTHETASE ASSOCIATED DOMAIN-CONTAINING PROTEIN 1-RELATED"/>
    <property type="match status" value="1"/>
</dbReference>
<dbReference type="RefSeq" id="WP_117418314.1">
    <property type="nucleotide sequence ID" value="NZ_BRPJ01000074.1"/>
</dbReference>
<dbReference type="Pfam" id="PF04073">
    <property type="entry name" value="tRNA_edit"/>
    <property type="match status" value="1"/>
</dbReference>
<dbReference type="AlphaFoldDB" id="A0A3E2N9G1"/>
<evidence type="ECO:0000256" key="1">
    <source>
        <dbReference type="ARBA" id="ARBA00010201"/>
    </source>
</evidence>
<dbReference type="InterPro" id="IPR040285">
    <property type="entry name" value="ProX/PRXD1"/>
</dbReference>
<dbReference type="EMBL" id="BRPJ01000074">
    <property type="protein sequence ID" value="GLB31677.1"/>
    <property type="molecule type" value="Genomic_DNA"/>
</dbReference>
<dbReference type="PANTHER" id="PTHR31423">
    <property type="entry name" value="YBAK DOMAIN-CONTAINING PROTEIN"/>
    <property type="match status" value="1"/>
</dbReference>
<gene>
    <name evidence="4" type="ORF">DS742_17735</name>
    <name evidence="3" type="ORF">LAD12857_36000</name>
</gene>
<dbReference type="OrthoDB" id="9798587at2"/>
<dbReference type="GO" id="GO:0016874">
    <property type="term" value="F:ligase activity"/>
    <property type="evidence" value="ECO:0007669"/>
    <property type="project" value="UniProtKB-KW"/>
</dbReference>
<evidence type="ECO:0000259" key="2">
    <source>
        <dbReference type="Pfam" id="PF04073"/>
    </source>
</evidence>
<dbReference type="InterPro" id="IPR007214">
    <property type="entry name" value="YbaK/aa-tRNA-synth-assoc-dom"/>
</dbReference>
<reference evidence="4 5" key="1">
    <citation type="submission" date="2018-07" db="EMBL/GenBank/DDBJ databases">
        <title>New species, Clostridium PI-S10-A1B.</title>
        <authorList>
            <person name="Krishna G."/>
            <person name="Summeta K."/>
            <person name="Shikha S."/>
            <person name="Prabhu P.B."/>
            <person name="Suresh K."/>
        </authorList>
    </citation>
    <scope>NUCLEOTIDE SEQUENCE [LARGE SCALE GENOMIC DNA]</scope>
    <source>
        <strain evidence="4 5">PI-S10-A1B</strain>
    </source>
</reference>
<proteinExistence type="inferred from homology"/>
<comment type="caution">
    <text evidence="4">The sequence shown here is derived from an EMBL/GenBank/DDBJ whole genome shotgun (WGS) entry which is preliminary data.</text>
</comment>
<keyword evidence="3" id="KW-0436">Ligase</keyword>
<dbReference type="Gene3D" id="3.90.960.10">
    <property type="entry name" value="YbaK/aminoacyl-tRNA synthetase-associated domain"/>
    <property type="match status" value="1"/>
</dbReference>
<feature type="domain" description="YbaK/aminoacyl-tRNA synthetase-associated" evidence="2">
    <location>
        <begin position="48"/>
        <end position="172"/>
    </location>
</feature>
<name>A0A3E2N9G1_9FIRM</name>
<organism evidence="4 5">
    <name type="scientific">Lacrimispora amygdalina</name>
    <dbReference type="NCBI Taxonomy" id="253257"/>
    <lineage>
        <taxon>Bacteria</taxon>
        <taxon>Bacillati</taxon>
        <taxon>Bacillota</taxon>
        <taxon>Clostridia</taxon>
        <taxon>Lachnospirales</taxon>
        <taxon>Lachnospiraceae</taxon>
        <taxon>Lacrimispora</taxon>
    </lineage>
</organism>
<dbReference type="Proteomes" id="UP001419084">
    <property type="component" value="Unassembled WGS sequence"/>
</dbReference>